<dbReference type="SMART" id="SM00382">
    <property type="entry name" value="AAA"/>
    <property type="match status" value="1"/>
</dbReference>
<name>A0ABS3DFA1_9BACT</name>
<protein>
    <submittedName>
        <fullName evidence="3">AAA family ATPase</fullName>
    </submittedName>
</protein>
<dbReference type="InterPro" id="IPR027417">
    <property type="entry name" value="P-loop_NTPase"/>
</dbReference>
<comment type="caution">
    <text evidence="3">The sequence shown here is derived from an EMBL/GenBank/DDBJ whole genome shotgun (WGS) entry which is preliminary data.</text>
</comment>
<dbReference type="PANTHER" id="PTHR43581:SF2">
    <property type="entry name" value="EXCINUCLEASE ATPASE SUBUNIT"/>
    <property type="match status" value="1"/>
</dbReference>
<organism evidence="3 4">
    <name type="scientific">Corallococcus macrosporus</name>
    <dbReference type="NCBI Taxonomy" id="35"/>
    <lineage>
        <taxon>Bacteria</taxon>
        <taxon>Pseudomonadati</taxon>
        <taxon>Myxococcota</taxon>
        <taxon>Myxococcia</taxon>
        <taxon>Myxococcales</taxon>
        <taxon>Cystobacterineae</taxon>
        <taxon>Myxococcaceae</taxon>
        <taxon>Corallococcus</taxon>
    </lineage>
</organism>
<dbReference type="EMBL" id="JAFIMU010000007">
    <property type="protein sequence ID" value="MBN8229772.1"/>
    <property type="molecule type" value="Genomic_DNA"/>
</dbReference>
<dbReference type="Gene3D" id="3.40.50.300">
    <property type="entry name" value="P-loop containing nucleotide triphosphate hydrolases"/>
    <property type="match status" value="2"/>
</dbReference>
<feature type="compositionally biased region" description="Low complexity" evidence="1">
    <location>
        <begin position="399"/>
        <end position="415"/>
    </location>
</feature>
<reference evidence="3 4" key="1">
    <citation type="submission" date="2021-02" db="EMBL/GenBank/DDBJ databases">
        <title>De Novo genome assembly of isolated myxobacteria.</title>
        <authorList>
            <person name="Stevens D.C."/>
        </authorList>
    </citation>
    <scope>NUCLEOTIDE SEQUENCE [LARGE SCALE GENOMIC DNA]</scope>
    <source>
        <strain evidence="3 4">ATCC 29039</strain>
    </source>
</reference>
<dbReference type="SUPFAM" id="SSF52540">
    <property type="entry name" value="P-loop containing nucleoside triphosphate hydrolases"/>
    <property type="match status" value="1"/>
</dbReference>
<evidence type="ECO:0000256" key="1">
    <source>
        <dbReference type="SAM" id="MobiDB-lite"/>
    </source>
</evidence>
<evidence type="ECO:0000259" key="2">
    <source>
        <dbReference type="SMART" id="SM00382"/>
    </source>
</evidence>
<dbReference type="RefSeq" id="WP_207053162.1">
    <property type="nucleotide sequence ID" value="NZ_JAFIMU010000007.1"/>
</dbReference>
<proteinExistence type="predicted"/>
<feature type="compositionally biased region" description="Polar residues" evidence="1">
    <location>
        <begin position="416"/>
        <end position="431"/>
    </location>
</feature>
<evidence type="ECO:0000313" key="3">
    <source>
        <dbReference type="EMBL" id="MBN8229772.1"/>
    </source>
</evidence>
<sequence length="431" mass="47983">MYVKEVHLSNIRSIQELTWTLPDQPGPGWHVIIGDNGSGKSSFLRAIALTLVGPREALALRQDWDEWLRWNELSGFTRLQLAPTSGYDLVVGTSESPDDPYLLSLRFLRTPQQARPVHFLSATPDPKSSAWENGSGWFSASYGPFRRFTGGDTEQEKLFQSNPKLARHLSVFGESVALSESLEWLKLLQFKKLEKDPEGNLLESLQQFINQPDFLPNEARLESISSKGVRFVDGNGCEVLVENLSDGYRSILSMTFELIRQLARAYGADKIFAPGDPTTIIVPGVVLIDEIDAHLHPVWQRRVGHWFREHFPNIQFIVTTHSPLICQAATVGSVFRLPRPGSDEEAGMVMGVALDRLLYGNVLDAYSTGAFGDVPLRSPEALEKLERLAILNQKELAQGLSSEEQAEQQQLRAQLPTASSALPSDTEVPQP</sequence>
<dbReference type="Proteomes" id="UP000664052">
    <property type="component" value="Unassembled WGS sequence"/>
</dbReference>
<keyword evidence="4" id="KW-1185">Reference proteome</keyword>
<evidence type="ECO:0000313" key="4">
    <source>
        <dbReference type="Proteomes" id="UP000664052"/>
    </source>
</evidence>
<gene>
    <name evidence="3" type="ORF">JYK02_19865</name>
</gene>
<dbReference type="InterPro" id="IPR051396">
    <property type="entry name" value="Bact_Antivir_Def_Nuclease"/>
</dbReference>
<feature type="region of interest" description="Disordered" evidence="1">
    <location>
        <begin position="399"/>
        <end position="431"/>
    </location>
</feature>
<accession>A0ABS3DFA1</accession>
<dbReference type="InterPro" id="IPR003959">
    <property type="entry name" value="ATPase_AAA_core"/>
</dbReference>
<dbReference type="PANTHER" id="PTHR43581">
    <property type="entry name" value="ATP/GTP PHOSPHATASE"/>
    <property type="match status" value="1"/>
</dbReference>
<feature type="domain" description="AAA+ ATPase" evidence="2">
    <location>
        <begin position="27"/>
        <end position="341"/>
    </location>
</feature>
<dbReference type="Pfam" id="PF13304">
    <property type="entry name" value="AAA_21"/>
    <property type="match status" value="1"/>
</dbReference>
<dbReference type="InterPro" id="IPR003593">
    <property type="entry name" value="AAA+_ATPase"/>
</dbReference>